<dbReference type="STRING" id="1316194.A0A1Q5SS07"/>
<protein>
    <submittedName>
        <fullName evidence="1">Uncharacterized protein</fullName>
    </submittedName>
</protein>
<reference evidence="1 2" key="1">
    <citation type="submission" date="2016-10" db="EMBL/GenBank/DDBJ databases">
        <title>Genome sequence of the ascomycete fungus Penicillium subrubescens.</title>
        <authorList>
            <person name="De Vries R.P."/>
            <person name="Peng M."/>
            <person name="Dilokpimol A."/>
            <person name="Hilden K."/>
            <person name="Makela M.R."/>
            <person name="Grigoriev I."/>
            <person name="Riley R."/>
            <person name="Granchi Z."/>
        </authorList>
    </citation>
    <scope>NUCLEOTIDE SEQUENCE [LARGE SCALE GENOMIC DNA]</scope>
    <source>
        <strain evidence="1 2">CBS 132785</strain>
    </source>
</reference>
<gene>
    <name evidence="1" type="ORF">PENSUB_13372</name>
</gene>
<sequence>MAPPESPYDPSKAKLEGISRSLDSLALDPYDGKSSSGFNPLRFPGALGTLPMDVMWMILDEIMIGDGPLTYSAICTIRKLSCATNKSISAQMSDYLRTRKSLRYLSGKLGEVKWHPWRDTIWGPMPLDNSRRPYIEPLSIKEDVDTKSNLLTEIICDDCPACFEWVSKRIHGLECSGCNENGWNFVSLAIQAGSLSMLKYFFTKQPETLPLLWSFSNYLSPTIDRPINIFIHGRKVQFIAQLMEFLEPRLTKINCPEAVRNGISETSELNAFTYELSKYRSSLCRFASPYMAEKLKGVGLDLCAFEDAYHAAIFNGRDFLDYLHKNSELPKNNEHWFDGKSPFESAVEENCLESVRWLKRHGGDEIGQMARITLLNKVASQLTDESEVMLQELLSVAEGVMLGHFESARLVRAVVRGLVPFVKAEANKRDAGDSTEGEFLSWKLRQEDRAIRKCALILKVSWKTIAIGGNSVAQDIVPPSTGFTANLAIAIQKFTSASDTAQLAGLQRLASTINRLFI</sequence>
<accession>A0A1Q5SS07</accession>
<proteinExistence type="predicted"/>
<evidence type="ECO:0000313" key="1">
    <source>
        <dbReference type="EMBL" id="OKO90655.1"/>
    </source>
</evidence>
<comment type="caution">
    <text evidence="1">The sequence shown here is derived from an EMBL/GenBank/DDBJ whole genome shotgun (WGS) entry which is preliminary data.</text>
</comment>
<dbReference type="AlphaFoldDB" id="A0A1Q5SS07"/>
<dbReference type="OrthoDB" id="432281at2759"/>
<keyword evidence="2" id="KW-1185">Reference proteome</keyword>
<name>A0A1Q5SS07_9EURO</name>
<organism evidence="1 2">
    <name type="scientific">Penicillium subrubescens</name>
    <dbReference type="NCBI Taxonomy" id="1316194"/>
    <lineage>
        <taxon>Eukaryota</taxon>
        <taxon>Fungi</taxon>
        <taxon>Dikarya</taxon>
        <taxon>Ascomycota</taxon>
        <taxon>Pezizomycotina</taxon>
        <taxon>Eurotiomycetes</taxon>
        <taxon>Eurotiomycetidae</taxon>
        <taxon>Eurotiales</taxon>
        <taxon>Aspergillaceae</taxon>
        <taxon>Penicillium</taxon>
    </lineage>
</organism>
<dbReference type="EMBL" id="MNBE01000757">
    <property type="protein sequence ID" value="OKO90655.1"/>
    <property type="molecule type" value="Genomic_DNA"/>
</dbReference>
<dbReference type="Proteomes" id="UP000186955">
    <property type="component" value="Unassembled WGS sequence"/>
</dbReference>
<evidence type="ECO:0000313" key="2">
    <source>
        <dbReference type="Proteomes" id="UP000186955"/>
    </source>
</evidence>